<organism evidence="1 2">
    <name type="scientific">Nonomuraea aridisoli</name>
    <dbReference type="NCBI Taxonomy" id="2070368"/>
    <lineage>
        <taxon>Bacteria</taxon>
        <taxon>Bacillati</taxon>
        <taxon>Actinomycetota</taxon>
        <taxon>Actinomycetes</taxon>
        <taxon>Streptosporangiales</taxon>
        <taxon>Streptosporangiaceae</taxon>
        <taxon>Nonomuraea</taxon>
    </lineage>
</organism>
<gene>
    <name evidence="1" type="ORF">C1J01_21810</name>
</gene>
<evidence type="ECO:0008006" key="3">
    <source>
        <dbReference type="Google" id="ProtNLM"/>
    </source>
</evidence>
<dbReference type="Gene3D" id="1.25.40.10">
    <property type="entry name" value="Tetratricopeptide repeat domain"/>
    <property type="match status" value="2"/>
</dbReference>
<dbReference type="InterPro" id="IPR011990">
    <property type="entry name" value="TPR-like_helical_dom_sf"/>
</dbReference>
<dbReference type="AlphaFoldDB" id="A0A2W2DWH7"/>
<sequence length="297" mass="32281">MTQALSAFREIGDRWGTAAALSTATCHAMVRGELQLVEQYGEQSSRLFRELGDRWGRSQTIRPLAYLAESVTGDYERAARLHEDGLRTAEELRLGPEVADRLSGLGRIAPLRGDLVRARELHERAQRLADQQNYRTGQQYAELGLALTARRAGELDRAEDLLNRLLAWHQLAQGTSLVMAELGFVAEQRGDAETALARHLDGLTIARAVGDLRSIALALDGLAGAQTLKGRHGQAARLLGRADAARRSAGAPLPAAERGDVDRITVRARSALGEDAFATEFDRGAALDPDECLSMKP</sequence>
<accession>A0A2W2DWH7</accession>
<evidence type="ECO:0000313" key="2">
    <source>
        <dbReference type="Proteomes" id="UP000249304"/>
    </source>
</evidence>
<dbReference type="PANTHER" id="PTHR10098:SF108">
    <property type="entry name" value="TETRATRICOPEPTIDE REPEAT PROTEIN 28"/>
    <property type="match status" value="1"/>
</dbReference>
<dbReference type="EMBL" id="POUD01000089">
    <property type="protein sequence ID" value="PZG16202.1"/>
    <property type="molecule type" value="Genomic_DNA"/>
</dbReference>
<comment type="caution">
    <text evidence="1">The sequence shown here is derived from an EMBL/GenBank/DDBJ whole genome shotgun (WGS) entry which is preliminary data.</text>
</comment>
<proteinExistence type="predicted"/>
<reference evidence="1 2" key="1">
    <citation type="submission" date="2018-01" db="EMBL/GenBank/DDBJ databases">
        <title>Draft genome sequence of Nonomuraea sp. KC333.</title>
        <authorList>
            <person name="Sahin N."/>
            <person name="Saygin H."/>
            <person name="Ay H."/>
        </authorList>
    </citation>
    <scope>NUCLEOTIDE SEQUENCE [LARGE SCALE GENOMIC DNA]</scope>
    <source>
        <strain evidence="1 2">KC333</strain>
    </source>
</reference>
<protein>
    <recommendedName>
        <fullName evidence="3">Tetratricopeptide repeat protein</fullName>
    </recommendedName>
</protein>
<name>A0A2W2DWH7_9ACTN</name>
<dbReference type="SUPFAM" id="SSF48452">
    <property type="entry name" value="TPR-like"/>
    <property type="match status" value="2"/>
</dbReference>
<dbReference type="PANTHER" id="PTHR10098">
    <property type="entry name" value="RAPSYN-RELATED"/>
    <property type="match status" value="1"/>
</dbReference>
<dbReference type="RefSeq" id="WP_235854585.1">
    <property type="nucleotide sequence ID" value="NZ_POUD01000089.1"/>
</dbReference>
<dbReference type="Proteomes" id="UP000249304">
    <property type="component" value="Unassembled WGS sequence"/>
</dbReference>
<evidence type="ECO:0000313" key="1">
    <source>
        <dbReference type="EMBL" id="PZG16202.1"/>
    </source>
</evidence>
<keyword evidence="2" id="KW-1185">Reference proteome</keyword>